<evidence type="ECO:0000256" key="1">
    <source>
        <dbReference type="ARBA" id="ARBA00022694"/>
    </source>
</evidence>
<comment type="caution">
    <text evidence="5">The sequence shown here is derived from an EMBL/GenBank/DDBJ whole genome shotgun (WGS) entry which is preliminary data.</text>
</comment>
<gene>
    <name evidence="5" type="ORF">A3A93_05995</name>
</gene>
<dbReference type="Pfam" id="PF08745">
    <property type="entry name" value="PIN_5"/>
    <property type="match status" value="1"/>
</dbReference>
<dbReference type="GO" id="GO:0016787">
    <property type="term" value="F:hydrolase activity"/>
    <property type="evidence" value="ECO:0007669"/>
    <property type="project" value="UniProtKB-KW"/>
</dbReference>
<keyword evidence="5" id="KW-0436">Ligase</keyword>
<dbReference type="CDD" id="cd18691">
    <property type="entry name" value="PIN_VapC-like"/>
    <property type="match status" value="1"/>
</dbReference>
<dbReference type="GO" id="GO:0008033">
    <property type="term" value="P:tRNA processing"/>
    <property type="evidence" value="ECO:0007669"/>
    <property type="project" value="UniProtKB-KW"/>
</dbReference>
<accession>A0A1F7IVB5</accession>
<evidence type="ECO:0000313" key="5">
    <source>
        <dbReference type="EMBL" id="OGK47309.1"/>
    </source>
</evidence>
<reference evidence="5 6" key="1">
    <citation type="journal article" date="2016" name="Nat. Commun.">
        <title>Thousands of microbial genomes shed light on interconnected biogeochemical processes in an aquifer system.</title>
        <authorList>
            <person name="Anantharaman K."/>
            <person name="Brown C.T."/>
            <person name="Hug L.A."/>
            <person name="Sharon I."/>
            <person name="Castelle C.J."/>
            <person name="Probst A.J."/>
            <person name="Thomas B.C."/>
            <person name="Singh A."/>
            <person name="Wilkins M.J."/>
            <person name="Karaoz U."/>
            <person name="Brodie E.L."/>
            <person name="Williams K.H."/>
            <person name="Hubbard S.S."/>
            <person name="Banfield J.F."/>
        </authorList>
    </citation>
    <scope>NUCLEOTIDE SEQUENCE [LARGE SCALE GENOMIC DNA]</scope>
</reference>
<dbReference type="GO" id="GO:0004519">
    <property type="term" value="F:endonuclease activity"/>
    <property type="evidence" value="ECO:0007669"/>
    <property type="project" value="UniProtKB-KW"/>
</dbReference>
<dbReference type="GO" id="GO:0016874">
    <property type="term" value="F:ligase activity"/>
    <property type="evidence" value="ECO:0007669"/>
    <property type="project" value="UniProtKB-KW"/>
</dbReference>
<sequence length="205" mass="23768">MDKYVIDTNLLFNMEGRMGIGDKTETIIKNLHQAFGRAKEKILIYMPPSIKEEIESFFENPRQPFLHDFFTAVTIKTPNLSEIMVSSSVMAEFIDECRTRAYRGMNVAEENITKAATDFMGHEELPKKEFQIAVGSIIKSFRERYRNATRTNFIDSQSDFEVIMLAREQEAYLVSTDEGVIRWGRRFGVQEMSSVVFGKKMQEYL</sequence>
<dbReference type="Proteomes" id="UP000177141">
    <property type="component" value="Unassembled WGS sequence"/>
</dbReference>
<evidence type="ECO:0000256" key="4">
    <source>
        <dbReference type="ARBA" id="ARBA00022801"/>
    </source>
</evidence>
<dbReference type="STRING" id="1802061.A3A93_05995"/>
<proteinExistence type="predicted"/>
<keyword evidence="4" id="KW-0378">Hydrolase</keyword>
<dbReference type="AlphaFoldDB" id="A0A1F7IVB5"/>
<dbReference type="InterPro" id="IPR014856">
    <property type="entry name" value="RNA_free_RNase_P"/>
</dbReference>
<evidence type="ECO:0000256" key="3">
    <source>
        <dbReference type="ARBA" id="ARBA00022759"/>
    </source>
</evidence>
<name>A0A1F7IVB5_9BACT</name>
<keyword evidence="1" id="KW-0819">tRNA processing</keyword>
<dbReference type="PANTHER" id="PTHR41173:SF1">
    <property type="entry name" value="RNA-FREE RIBONUCLEASE P"/>
    <property type="match status" value="1"/>
</dbReference>
<dbReference type="EMBL" id="MGAL01000034">
    <property type="protein sequence ID" value="OGK47309.1"/>
    <property type="molecule type" value="Genomic_DNA"/>
</dbReference>
<dbReference type="PANTHER" id="PTHR41173">
    <property type="entry name" value="UPF0278 PROTEIN TK1425"/>
    <property type="match status" value="1"/>
</dbReference>
<evidence type="ECO:0000313" key="6">
    <source>
        <dbReference type="Proteomes" id="UP000177141"/>
    </source>
</evidence>
<organism evidence="5 6">
    <name type="scientific">Candidatus Roizmanbacteria bacterium RIFCSPLOWO2_01_FULL_38_12</name>
    <dbReference type="NCBI Taxonomy" id="1802061"/>
    <lineage>
        <taxon>Bacteria</taxon>
        <taxon>Candidatus Roizmaniibacteriota</taxon>
    </lineage>
</organism>
<evidence type="ECO:0000256" key="2">
    <source>
        <dbReference type="ARBA" id="ARBA00022722"/>
    </source>
</evidence>
<keyword evidence="2" id="KW-0540">Nuclease</keyword>
<protein>
    <submittedName>
        <fullName evidence="5">RNA ligase partner protein</fullName>
    </submittedName>
</protein>
<dbReference type="NCBIfam" id="TIGR03875">
    <property type="entry name" value="RNA_lig_partner"/>
    <property type="match status" value="1"/>
</dbReference>
<keyword evidence="3" id="KW-0255">Endonuclease</keyword>